<dbReference type="SUPFAM" id="SSF54427">
    <property type="entry name" value="NTF2-like"/>
    <property type="match status" value="1"/>
</dbReference>
<reference evidence="2 3" key="1">
    <citation type="submission" date="2019-04" db="EMBL/GenBank/DDBJ databases">
        <title>Crenobacter sp. nov.</title>
        <authorList>
            <person name="Shi S."/>
        </authorList>
    </citation>
    <scope>NUCLEOTIDE SEQUENCE [LARGE SCALE GENOMIC DNA]</scope>
    <source>
        <strain evidence="2 3">GY 70310</strain>
    </source>
</reference>
<organism evidence="2 3">
    <name type="scientific">Crenobacter intestini</name>
    <dbReference type="NCBI Taxonomy" id="2563443"/>
    <lineage>
        <taxon>Bacteria</taxon>
        <taxon>Pseudomonadati</taxon>
        <taxon>Pseudomonadota</taxon>
        <taxon>Betaproteobacteria</taxon>
        <taxon>Neisseriales</taxon>
        <taxon>Neisseriaceae</taxon>
        <taxon>Crenobacter</taxon>
    </lineage>
</organism>
<dbReference type="Proteomes" id="UP000308891">
    <property type="component" value="Unassembled WGS sequence"/>
</dbReference>
<dbReference type="Gene3D" id="3.10.450.50">
    <property type="match status" value="1"/>
</dbReference>
<dbReference type="Pfam" id="PF12680">
    <property type="entry name" value="SnoaL_2"/>
    <property type="match status" value="1"/>
</dbReference>
<keyword evidence="3" id="KW-1185">Reference proteome</keyword>
<comment type="caution">
    <text evidence="2">The sequence shown here is derived from an EMBL/GenBank/DDBJ whole genome shotgun (WGS) entry which is preliminary data.</text>
</comment>
<accession>A0A4T0UR67</accession>
<evidence type="ECO:0000313" key="3">
    <source>
        <dbReference type="Proteomes" id="UP000308891"/>
    </source>
</evidence>
<evidence type="ECO:0000259" key="1">
    <source>
        <dbReference type="Pfam" id="PF12680"/>
    </source>
</evidence>
<proteinExistence type="predicted"/>
<dbReference type="InterPro" id="IPR032710">
    <property type="entry name" value="NTF2-like_dom_sf"/>
</dbReference>
<dbReference type="AlphaFoldDB" id="A0A4T0UR67"/>
<dbReference type="InterPro" id="IPR037401">
    <property type="entry name" value="SnoaL-like"/>
</dbReference>
<feature type="domain" description="SnoaL-like" evidence="1">
    <location>
        <begin position="35"/>
        <end position="136"/>
    </location>
</feature>
<evidence type="ECO:0000313" key="2">
    <source>
        <dbReference type="EMBL" id="TIC81378.1"/>
    </source>
</evidence>
<dbReference type="OrthoDB" id="8759424at2"/>
<protein>
    <submittedName>
        <fullName evidence="2">Nuclear transport factor 2 family protein</fullName>
    </submittedName>
</protein>
<dbReference type="EMBL" id="STGJ01000011">
    <property type="protein sequence ID" value="TIC81378.1"/>
    <property type="molecule type" value="Genomic_DNA"/>
</dbReference>
<sequence>MAPPAALPSPAVEISARRADKEQEMEQSLEQWAHAFLHKVDTEPAAALASDLSEDLRFCMANLPVTLGPQALIDAFAAAQQRFDSIRHEIVGVTTGRWEEGDVVAIEARAHYLRNGREVVLPVTSTLRLRGGKVADYRIYIDPAPAFAD</sequence>
<gene>
    <name evidence="2" type="ORF">E5K04_10685</name>
</gene>
<name>A0A4T0UR67_9NEIS</name>